<dbReference type="STRING" id="693661.Arcve_1759"/>
<evidence type="ECO:0000256" key="2">
    <source>
        <dbReference type="PROSITE-ProRule" id="PRU00626"/>
    </source>
</evidence>
<dbReference type="GO" id="GO:0003723">
    <property type="term" value="F:RNA binding"/>
    <property type="evidence" value="ECO:0007669"/>
    <property type="project" value="UniProtKB-UniRule"/>
</dbReference>
<dbReference type="RefSeq" id="WP_013684412.1">
    <property type="nucleotide sequence ID" value="NC_015320.1"/>
</dbReference>
<dbReference type="SMART" id="SM01103">
    <property type="entry name" value="CRS1_YhbY"/>
    <property type="match status" value="1"/>
</dbReference>
<dbReference type="Proteomes" id="UP000008136">
    <property type="component" value="Chromosome"/>
</dbReference>
<dbReference type="AlphaFoldDB" id="F2KQV0"/>
<dbReference type="KEGG" id="ave:Arcve_1759"/>
<proteinExistence type="predicted"/>
<dbReference type="EMBL" id="CP002588">
    <property type="protein sequence ID" value="AEA47756.1"/>
    <property type="molecule type" value="Genomic_DNA"/>
</dbReference>
<dbReference type="PANTHER" id="PTHR40065">
    <property type="entry name" value="RNA-BINDING PROTEIN YHBY"/>
    <property type="match status" value="1"/>
</dbReference>
<accession>F2KQV0</accession>
<keyword evidence="1 2" id="KW-0694">RNA-binding</keyword>
<dbReference type="InterPro" id="IPR035920">
    <property type="entry name" value="YhbY-like_sf"/>
</dbReference>
<dbReference type="OrthoDB" id="30785at2157"/>
<evidence type="ECO:0000313" key="5">
    <source>
        <dbReference type="Proteomes" id="UP000008136"/>
    </source>
</evidence>
<dbReference type="PROSITE" id="PS51295">
    <property type="entry name" value="CRM"/>
    <property type="match status" value="1"/>
</dbReference>
<evidence type="ECO:0000259" key="3">
    <source>
        <dbReference type="PROSITE" id="PS51295"/>
    </source>
</evidence>
<dbReference type="Pfam" id="PF01985">
    <property type="entry name" value="CRS1_YhbY"/>
    <property type="match status" value="1"/>
</dbReference>
<evidence type="ECO:0000313" key="4">
    <source>
        <dbReference type="EMBL" id="AEA47756.1"/>
    </source>
</evidence>
<feature type="domain" description="CRM" evidence="3">
    <location>
        <begin position="1"/>
        <end position="73"/>
    </location>
</feature>
<dbReference type="GeneID" id="10394888"/>
<dbReference type="Gene3D" id="3.30.110.60">
    <property type="entry name" value="YhbY-like"/>
    <property type="match status" value="1"/>
</dbReference>
<evidence type="ECO:0000256" key="1">
    <source>
        <dbReference type="ARBA" id="ARBA00022884"/>
    </source>
</evidence>
<dbReference type="InterPro" id="IPR001890">
    <property type="entry name" value="RNA-binding_CRM"/>
</dbReference>
<gene>
    <name evidence="4" type="ordered locus">Arcve_1759</name>
</gene>
<dbReference type="eggNOG" id="arCOG01346">
    <property type="taxonomic scope" value="Archaea"/>
</dbReference>
<dbReference type="PANTHER" id="PTHR40065:SF3">
    <property type="entry name" value="RNA-BINDING PROTEIN YHBY"/>
    <property type="match status" value="1"/>
</dbReference>
<keyword evidence="5" id="KW-1185">Reference proteome</keyword>
<dbReference type="HOGENOM" id="CLU_095994_3_0_2"/>
<sequence length="73" mass="8319">MDVVTINVGKKGLTENLINEINLQLEKRGVVKVRMLRNFRAGGDKKELAREIASKVKGRLVDFRGFVLTFERC</sequence>
<name>F2KQV0_ARCVS</name>
<dbReference type="InterPro" id="IPR051925">
    <property type="entry name" value="RNA-binding_domain"/>
</dbReference>
<reference evidence="4 5" key="1">
    <citation type="submission" date="2011-03" db="EMBL/GenBank/DDBJ databases">
        <title>The complete genome of Archaeoglobus veneficus SNP6.</title>
        <authorList>
            <consortium name="US DOE Joint Genome Institute (JGI-PGF)"/>
            <person name="Lucas S."/>
            <person name="Copeland A."/>
            <person name="Lapidus A."/>
            <person name="Bruce D."/>
            <person name="Goodwin L."/>
            <person name="Pitluck S."/>
            <person name="Kyrpides N."/>
            <person name="Mavromatis K."/>
            <person name="Pagani I."/>
            <person name="Ivanova N."/>
            <person name="Mikhailova N."/>
            <person name="Lu M."/>
            <person name="Detter J.C."/>
            <person name="Tapia R."/>
            <person name="Han C."/>
            <person name="Land M."/>
            <person name="Hauser L."/>
            <person name="Markowitz V."/>
            <person name="Cheng J.-F."/>
            <person name="Hugenholtz P."/>
            <person name="Woyke T."/>
            <person name="Wu D."/>
            <person name="Spring S."/>
            <person name="Brambilla E."/>
            <person name="Klenk H.-P."/>
            <person name="Eisen J.A."/>
        </authorList>
    </citation>
    <scope>NUCLEOTIDE SEQUENCE [LARGE SCALE GENOMIC DNA]</scope>
    <source>
        <strain>SNP6</strain>
    </source>
</reference>
<protein>
    <recommendedName>
        <fullName evidence="3">CRM domain-containing protein</fullName>
    </recommendedName>
</protein>
<organism evidence="4 5">
    <name type="scientific">Archaeoglobus veneficus (strain DSM 11195 / SNP6)</name>
    <dbReference type="NCBI Taxonomy" id="693661"/>
    <lineage>
        <taxon>Archaea</taxon>
        <taxon>Methanobacteriati</taxon>
        <taxon>Methanobacteriota</taxon>
        <taxon>Archaeoglobi</taxon>
        <taxon>Archaeoglobales</taxon>
        <taxon>Archaeoglobaceae</taxon>
        <taxon>Archaeoglobus</taxon>
    </lineage>
</organism>
<dbReference type="SUPFAM" id="SSF75471">
    <property type="entry name" value="YhbY-like"/>
    <property type="match status" value="1"/>
</dbReference>